<keyword evidence="4 9" id="KW-0489">Methyltransferase</keyword>
<evidence type="ECO:0000256" key="6">
    <source>
        <dbReference type="ARBA" id="ARBA00022691"/>
    </source>
</evidence>
<dbReference type="GO" id="GO:0030788">
    <property type="term" value="F:precorrin-2 C20-methyltransferase activity"/>
    <property type="evidence" value="ECO:0007669"/>
    <property type="project" value="UniProtKB-EC"/>
</dbReference>
<dbReference type="PANTHER" id="PTHR43467">
    <property type="entry name" value="COBALT-PRECORRIN-2 C(20)-METHYLTRANSFERASE"/>
    <property type="match status" value="1"/>
</dbReference>
<dbReference type="Pfam" id="PF00590">
    <property type="entry name" value="TP_methylase"/>
    <property type="match status" value="1"/>
</dbReference>
<evidence type="ECO:0000313" key="10">
    <source>
        <dbReference type="Proteomes" id="UP000759443"/>
    </source>
</evidence>
<dbReference type="RefSeq" id="WP_209945484.1">
    <property type="nucleotide sequence ID" value="NZ_JAGGJU010000006.1"/>
</dbReference>
<dbReference type="InterPro" id="IPR014776">
    <property type="entry name" value="4pyrrole_Mease_sub2"/>
</dbReference>
<evidence type="ECO:0000256" key="3">
    <source>
        <dbReference type="ARBA" id="ARBA00022573"/>
    </source>
</evidence>
<dbReference type="EMBL" id="JAGGJU010000006">
    <property type="protein sequence ID" value="MBP1851109.1"/>
    <property type="molecule type" value="Genomic_DNA"/>
</dbReference>
<protein>
    <submittedName>
        <fullName evidence="9">Precorrin-2/cobalt-factor-2 C20-methyltransferase</fullName>
        <ecNumber evidence="9">2.1.1.130</ecNumber>
        <ecNumber evidence="9">2.1.1.151</ecNumber>
    </submittedName>
</protein>
<evidence type="ECO:0000256" key="2">
    <source>
        <dbReference type="ARBA" id="ARBA00005879"/>
    </source>
</evidence>
<dbReference type="InterPro" id="IPR014777">
    <property type="entry name" value="4pyrrole_Mease_sub1"/>
</dbReference>
<keyword evidence="10" id="KW-1185">Reference proteome</keyword>
<dbReference type="PROSITE" id="PS00839">
    <property type="entry name" value="SUMT_1"/>
    <property type="match status" value="1"/>
</dbReference>
<reference evidence="9 10" key="1">
    <citation type="submission" date="2021-03" db="EMBL/GenBank/DDBJ databases">
        <title>Genomic Encyclopedia of Type Strains, Phase IV (KMG-IV): sequencing the most valuable type-strain genomes for metagenomic binning, comparative biology and taxonomic classification.</title>
        <authorList>
            <person name="Goeker M."/>
        </authorList>
    </citation>
    <scope>NUCLEOTIDE SEQUENCE [LARGE SCALE GENOMIC DNA]</scope>
    <source>
        <strain evidence="9 10">DSM 21600</strain>
    </source>
</reference>
<evidence type="ECO:0000256" key="4">
    <source>
        <dbReference type="ARBA" id="ARBA00022603"/>
    </source>
</evidence>
<name>A0ABS4DZJ2_9HYPH</name>
<dbReference type="GO" id="GO:0043781">
    <property type="term" value="F:cobalt-factor II C20-methyltransferase activity"/>
    <property type="evidence" value="ECO:0007669"/>
    <property type="project" value="UniProtKB-EC"/>
</dbReference>
<dbReference type="Gene3D" id="3.30.950.10">
    <property type="entry name" value="Methyltransferase, Cobalt-precorrin-4 Transmethylase, Domain 2"/>
    <property type="match status" value="1"/>
</dbReference>
<dbReference type="GO" id="GO:0032259">
    <property type="term" value="P:methylation"/>
    <property type="evidence" value="ECO:0007669"/>
    <property type="project" value="UniProtKB-KW"/>
</dbReference>
<comment type="pathway">
    <text evidence="1">Cofactor biosynthesis; adenosylcobalamin biosynthesis.</text>
</comment>
<dbReference type="PANTHER" id="PTHR43467:SF2">
    <property type="entry name" value="COBALT-PRECORRIN-2 C(20)-METHYLTRANSFERASE"/>
    <property type="match status" value="1"/>
</dbReference>
<comment type="similarity">
    <text evidence="2 7">Belongs to the precorrin methyltransferase family.</text>
</comment>
<proteinExistence type="inferred from homology"/>
<dbReference type="Proteomes" id="UP000759443">
    <property type="component" value="Unassembled WGS sequence"/>
</dbReference>
<keyword evidence="5 9" id="KW-0808">Transferase</keyword>
<dbReference type="Gene3D" id="3.40.1010.10">
    <property type="entry name" value="Cobalt-precorrin-4 Transmethylase, Domain 1"/>
    <property type="match status" value="1"/>
</dbReference>
<dbReference type="PIRSF" id="PIRSF036427">
    <property type="entry name" value="Precrrn-2_mtase"/>
    <property type="match status" value="1"/>
</dbReference>
<accession>A0ABS4DZJ2</accession>
<dbReference type="InterPro" id="IPR003043">
    <property type="entry name" value="Uropor_MeTrfase_CS"/>
</dbReference>
<dbReference type="NCBIfam" id="TIGR01467">
    <property type="entry name" value="cobI_cbiL"/>
    <property type="match status" value="1"/>
</dbReference>
<feature type="domain" description="Tetrapyrrole methylase" evidence="8">
    <location>
        <begin position="4"/>
        <end position="208"/>
    </location>
</feature>
<keyword evidence="3" id="KW-0169">Cobalamin biosynthesis</keyword>
<evidence type="ECO:0000256" key="1">
    <source>
        <dbReference type="ARBA" id="ARBA00004953"/>
    </source>
</evidence>
<comment type="caution">
    <text evidence="9">The sequence shown here is derived from an EMBL/GenBank/DDBJ whole genome shotgun (WGS) entry which is preliminary data.</text>
</comment>
<dbReference type="InterPro" id="IPR006364">
    <property type="entry name" value="CobI/CbiL/CobIJ_dom"/>
</dbReference>
<dbReference type="EC" id="2.1.1.130" evidence="9"/>
<evidence type="ECO:0000256" key="5">
    <source>
        <dbReference type="ARBA" id="ARBA00022679"/>
    </source>
</evidence>
<sequence length="245" mass="26303">MTGKLYGLGLGPGDPELITLKAHRIIRSVPVIAYPAPDTGESFARRIAAPYLIPEQIEVPILVPMRVERFPAQEIYTKAADEIGAHLDAGRDVAVLCEGDPFFYGSFMYLFERLAHHYPTEVVPGVSSIMASASALGRPLAARNDVLSVLPGPLSDDRIKAGIDAAGAVAIIKLGRHFARIRALIDTMGLTTHAAYAERVSLAEQRVMPLADVAEDAAPYFSMILIYKGGEAWHPALATSNGPTS</sequence>
<gene>
    <name evidence="9" type="ORF">J2Z17_002552</name>
</gene>
<evidence type="ECO:0000256" key="7">
    <source>
        <dbReference type="PIRNR" id="PIRNR036427"/>
    </source>
</evidence>
<dbReference type="CDD" id="cd11645">
    <property type="entry name" value="Precorrin_2_C20_MT"/>
    <property type="match status" value="1"/>
</dbReference>
<dbReference type="SUPFAM" id="SSF53790">
    <property type="entry name" value="Tetrapyrrole methylase"/>
    <property type="match status" value="1"/>
</dbReference>
<dbReference type="InterPro" id="IPR035996">
    <property type="entry name" value="4pyrrol_Methylase_sf"/>
</dbReference>
<keyword evidence="6" id="KW-0949">S-adenosyl-L-methionine</keyword>
<dbReference type="EC" id="2.1.1.151" evidence="9"/>
<dbReference type="InterPro" id="IPR000878">
    <property type="entry name" value="4pyrrol_Mease"/>
</dbReference>
<evidence type="ECO:0000259" key="8">
    <source>
        <dbReference type="Pfam" id="PF00590"/>
    </source>
</evidence>
<evidence type="ECO:0000313" key="9">
    <source>
        <dbReference type="EMBL" id="MBP1851109.1"/>
    </source>
</evidence>
<dbReference type="InterPro" id="IPR012382">
    <property type="entry name" value="CobI/CbiL"/>
</dbReference>
<organism evidence="9 10">
    <name type="scientific">Rhizobium halophytocola</name>
    <dbReference type="NCBI Taxonomy" id="735519"/>
    <lineage>
        <taxon>Bacteria</taxon>
        <taxon>Pseudomonadati</taxon>
        <taxon>Pseudomonadota</taxon>
        <taxon>Alphaproteobacteria</taxon>
        <taxon>Hyphomicrobiales</taxon>
        <taxon>Rhizobiaceae</taxon>
        <taxon>Rhizobium/Agrobacterium group</taxon>
        <taxon>Rhizobium</taxon>
    </lineage>
</organism>